<evidence type="ECO:0000259" key="2">
    <source>
        <dbReference type="SMART" id="SM00093"/>
    </source>
</evidence>
<dbReference type="InterPro" id="IPR042185">
    <property type="entry name" value="Serpin_sf_2"/>
</dbReference>
<name>A0A9J6ZRP8_9BACT</name>
<proteinExistence type="inferred from homology"/>
<dbReference type="PROSITE" id="PS00284">
    <property type="entry name" value="SERPIN"/>
    <property type="match status" value="1"/>
</dbReference>
<dbReference type="GO" id="GO:0005615">
    <property type="term" value="C:extracellular space"/>
    <property type="evidence" value="ECO:0007669"/>
    <property type="project" value="InterPro"/>
</dbReference>
<dbReference type="Gene3D" id="3.30.497.10">
    <property type="entry name" value="Antithrombin, subunit I, domain 2"/>
    <property type="match status" value="1"/>
</dbReference>
<reference evidence="3" key="2">
    <citation type="submission" date="2022-06" db="EMBL/GenBank/DDBJ databases">
        <title>Xiashengella guii gen. nov. sp. nov., a bacterium isolated form anaerobic digestion tank.</title>
        <authorList>
            <person name="Huang H."/>
        </authorList>
    </citation>
    <scope>NUCLEOTIDE SEQUENCE</scope>
    <source>
        <strain evidence="3">Ai-910</strain>
    </source>
</reference>
<dbReference type="KEGG" id="alkq:M9189_04095"/>
<sequence>MRTITALSMFLVLSASSCEKNLEQPVHIKPTIEMKASEVVEQTLPFSWDLFKEVNRTSNPGSNVVISPFSVAQAFGMVINGASDKNLEEMLSVFGFKDAEGLNEAYSNIREFLMYADPNVQLDIPNSVWYHKDFDVYDSFLQLVKHYYDAEIDKLDFRQEEAAKEVMNAWVNDATKGKISSIINSIPEEAVMYLINAVYFKGEWTNPFNENLTTDAPFFASSGEMRVKMMKDMGPYLSVFEKDYSAVNLPYGDETFSMTVILPGKGKSVDALVNNMSKVWSNINTKLTSRQVAVELPRIKIEAGYSLDRQLQELGIKQAFLDGFNFPGIANEKLRISNVIHKTFIEVNEKGTEAAAVTGIELSVTSVPDYQEFRVNRPFVFVISEKSTGAILFAGKVEKPV</sequence>
<organism evidence="3 4">
    <name type="scientific">Xiashengella succiniciproducens</name>
    <dbReference type="NCBI Taxonomy" id="2949635"/>
    <lineage>
        <taxon>Bacteria</taxon>
        <taxon>Pseudomonadati</taxon>
        <taxon>Bacteroidota</taxon>
        <taxon>Bacteroidia</taxon>
        <taxon>Marinilabiliales</taxon>
        <taxon>Marinilabiliaceae</taxon>
        <taxon>Xiashengella</taxon>
    </lineage>
</organism>
<dbReference type="SUPFAM" id="SSF56574">
    <property type="entry name" value="Serpins"/>
    <property type="match status" value="1"/>
</dbReference>
<evidence type="ECO:0000313" key="4">
    <source>
        <dbReference type="Proteomes" id="UP001056426"/>
    </source>
</evidence>
<dbReference type="PANTHER" id="PTHR11461:SF211">
    <property type="entry name" value="GH10112P-RELATED"/>
    <property type="match status" value="1"/>
</dbReference>
<dbReference type="Gene3D" id="2.30.39.10">
    <property type="entry name" value="Alpha-1-antitrypsin, domain 1"/>
    <property type="match status" value="1"/>
</dbReference>
<dbReference type="EMBL" id="CP098400">
    <property type="protein sequence ID" value="URW80530.1"/>
    <property type="molecule type" value="Genomic_DNA"/>
</dbReference>
<dbReference type="Pfam" id="PF00079">
    <property type="entry name" value="Serpin"/>
    <property type="match status" value="1"/>
</dbReference>
<dbReference type="CDD" id="cd19588">
    <property type="entry name" value="serpin_miropin-like"/>
    <property type="match status" value="1"/>
</dbReference>
<gene>
    <name evidence="3" type="ORF">M9189_04095</name>
</gene>
<dbReference type="PANTHER" id="PTHR11461">
    <property type="entry name" value="SERINE PROTEASE INHIBITOR, SERPIN"/>
    <property type="match status" value="1"/>
</dbReference>
<feature type="domain" description="Serpin" evidence="2">
    <location>
        <begin position="48"/>
        <end position="400"/>
    </location>
</feature>
<dbReference type="InterPro" id="IPR023796">
    <property type="entry name" value="Serpin_dom"/>
</dbReference>
<dbReference type="InterPro" id="IPR023795">
    <property type="entry name" value="Serpin_CS"/>
</dbReference>
<dbReference type="GO" id="GO:0004867">
    <property type="term" value="F:serine-type endopeptidase inhibitor activity"/>
    <property type="evidence" value="ECO:0007669"/>
    <property type="project" value="InterPro"/>
</dbReference>
<reference evidence="3" key="1">
    <citation type="submission" date="2022-05" db="EMBL/GenBank/DDBJ databases">
        <authorList>
            <person name="Sun X."/>
        </authorList>
    </citation>
    <scope>NUCLEOTIDE SEQUENCE</scope>
    <source>
        <strain evidence="3">Ai-910</strain>
    </source>
</reference>
<evidence type="ECO:0000313" key="3">
    <source>
        <dbReference type="EMBL" id="URW80530.1"/>
    </source>
</evidence>
<dbReference type="InterPro" id="IPR000215">
    <property type="entry name" value="Serpin_fam"/>
</dbReference>
<keyword evidence="4" id="KW-1185">Reference proteome</keyword>
<dbReference type="PROSITE" id="PS51257">
    <property type="entry name" value="PROKAR_LIPOPROTEIN"/>
    <property type="match status" value="1"/>
</dbReference>
<evidence type="ECO:0000256" key="1">
    <source>
        <dbReference type="RuleBase" id="RU000411"/>
    </source>
</evidence>
<dbReference type="Proteomes" id="UP001056426">
    <property type="component" value="Chromosome"/>
</dbReference>
<dbReference type="InterPro" id="IPR036186">
    <property type="entry name" value="Serpin_sf"/>
</dbReference>
<dbReference type="SMART" id="SM00093">
    <property type="entry name" value="SERPIN"/>
    <property type="match status" value="1"/>
</dbReference>
<accession>A0A9J6ZRP8</accession>
<dbReference type="RefSeq" id="WP_250724823.1">
    <property type="nucleotide sequence ID" value="NZ_CP098400.1"/>
</dbReference>
<comment type="similarity">
    <text evidence="1">Belongs to the serpin family.</text>
</comment>
<protein>
    <submittedName>
        <fullName evidence="3">Serpin family protein</fullName>
    </submittedName>
</protein>
<dbReference type="AlphaFoldDB" id="A0A9J6ZRP8"/>
<dbReference type="InterPro" id="IPR042178">
    <property type="entry name" value="Serpin_sf_1"/>
</dbReference>